<feature type="signal peptide" evidence="3">
    <location>
        <begin position="1"/>
        <end position="23"/>
    </location>
</feature>
<feature type="compositionally biased region" description="Pro residues" evidence="1">
    <location>
        <begin position="531"/>
        <end position="554"/>
    </location>
</feature>
<dbReference type="PANTHER" id="PTHR35040">
    <property type="match status" value="1"/>
</dbReference>
<dbReference type="Pfam" id="PF12138">
    <property type="entry name" value="Spherulin4"/>
    <property type="match status" value="1"/>
</dbReference>
<evidence type="ECO:0000256" key="1">
    <source>
        <dbReference type="SAM" id="MobiDB-lite"/>
    </source>
</evidence>
<dbReference type="OrthoDB" id="5342184at2759"/>
<protein>
    <submittedName>
        <fullName evidence="4">Uncharacterized protein</fullName>
    </submittedName>
</protein>
<feature type="chain" id="PRO_5034721784" evidence="3">
    <location>
        <begin position="24"/>
        <end position="554"/>
    </location>
</feature>
<accession>A0A8H6SUQ5</accession>
<dbReference type="PANTHER" id="PTHR35040:SF9">
    <property type="entry name" value="4-LIKE CELL SURFACE PROTEIN, PUTATIVE (AFU_ORTHOLOGUE AFUA_4G14080)-RELATED"/>
    <property type="match status" value="1"/>
</dbReference>
<name>A0A8H6SUQ5_MYCCL</name>
<organism evidence="4 5">
    <name type="scientific">Mycena chlorophos</name>
    <name type="common">Agaric fungus</name>
    <name type="synonym">Agaricus chlorophos</name>
    <dbReference type="NCBI Taxonomy" id="658473"/>
    <lineage>
        <taxon>Eukaryota</taxon>
        <taxon>Fungi</taxon>
        <taxon>Dikarya</taxon>
        <taxon>Basidiomycota</taxon>
        <taxon>Agaricomycotina</taxon>
        <taxon>Agaricomycetes</taxon>
        <taxon>Agaricomycetidae</taxon>
        <taxon>Agaricales</taxon>
        <taxon>Marasmiineae</taxon>
        <taxon>Mycenaceae</taxon>
        <taxon>Mycena</taxon>
    </lineage>
</organism>
<reference evidence="4" key="1">
    <citation type="submission" date="2020-05" db="EMBL/GenBank/DDBJ databases">
        <title>Mycena genomes resolve the evolution of fungal bioluminescence.</title>
        <authorList>
            <person name="Tsai I.J."/>
        </authorList>
    </citation>
    <scope>NUCLEOTIDE SEQUENCE</scope>
    <source>
        <strain evidence="4">110903Hualien_Pintung</strain>
    </source>
</reference>
<feature type="compositionally biased region" description="Low complexity" evidence="1">
    <location>
        <begin position="466"/>
        <end position="482"/>
    </location>
</feature>
<dbReference type="Proteomes" id="UP000613580">
    <property type="component" value="Unassembled WGS sequence"/>
</dbReference>
<gene>
    <name evidence="4" type="ORF">HMN09_00828300</name>
</gene>
<sequence>MLPVAYGLLILLVQLFLAPATSAIGVLLPLYVYPGNGCSAWSSVNSAISSASSTQWYIIINPNSGPGSTDTLYQGCVASLASATNRITMGYVLTTQNNVENDIDTYASWPSDARPNGIYLDTITATDANLEMYTGYVNYAKSKGFTFLAIDPGVPVSDSYISIADLVNSYEGAYSAFEASSMTGTLSKQSVNLESAPSTGTYTTIIDQLESLGVAAVYITDQPDTSQTLPAQLSEFVSEVSGAGGSSSPSSGNSGSSGGSTSSPEGSAASSSGLLGTATLPSSAAPSGAKGTAATKGSATVAAADSTSSASGLSSHSSNPNSGSSSSSSNTSSSTTSSSSSHGPSVAAIVGGVLGALVVILILLVVGLCVKRRRQSHGNRLESGAFAPFTEMRQNRSVETAGLPSSTSHVTALEVETSSVTCAPSQTMLSSPDRSSLDRGTSVAPSRQWQTWAADIKHPISDSDEPAASSSSTSPTTSPSAAGRSIPLPNPQTLSTELLAEQPESRSRTLPRHSLMSAFSSYTGSTVPAYPGGPPEPLPSTPDPMLSPPPAYGL</sequence>
<evidence type="ECO:0000256" key="2">
    <source>
        <dbReference type="SAM" id="Phobius"/>
    </source>
</evidence>
<keyword evidence="2" id="KW-0472">Membrane</keyword>
<feature type="region of interest" description="Disordered" evidence="1">
    <location>
        <begin position="240"/>
        <end position="293"/>
    </location>
</feature>
<comment type="caution">
    <text evidence="4">The sequence shown here is derived from an EMBL/GenBank/DDBJ whole genome shotgun (WGS) entry which is preliminary data.</text>
</comment>
<evidence type="ECO:0000256" key="3">
    <source>
        <dbReference type="SAM" id="SignalP"/>
    </source>
</evidence>
<evidence type="ECO:0000313" key="5">
    <source>
        <dbReference type="Proteomes" id="UP000613580"/>
    </source>
</evidence>
<keyword evidence="2" id="KW-1133">Transmembrane helix</keyword>
<dbReference type="Gene3D" id="1.20.5.100">
    <property type="entry name" value="Cytochrome c1, transmembrane anchor, C-terminal"/>
    <property type="match status" value="1"/>
</dbReference>
<feature type="region of interest" description="Disordered" evidence="1">
    <location>
        <begin position="308"/>
        <end position="344"/>
    </location>
</feature>
<proteinExistence type="predicted"/>
<keyword evidence="5" id="KW-1185">Reference proteome</keyword>
<keyword evidence="3" id="KW-0732">Signal</keyword>
<dbReference type="EMBL" id="JACAZE010000011">
    <property type="protein sequence ID" value="KAF7304270.1"/>
    <property type="molecule type" value="Genomic_DNA"/>
</dbReference>
<keyword evidence="2" id="KW-0812">Transmembrane</keyword>
<feature type="compositionally biased region" description="Polar residues" evidence="1">
    <location>
        <begin position="423"/>
        <end position="434"/>
    </location>
</feature>
<feature type="compositionally biased region" description="Polar residues" evidence="1">
    <location>
        <begin position="517"/>
        <end position="526"/>
    </location>
</feature>
<feature type="transmembrane region" description="Helical" evidence="2">
    <location>
        <begin position="346"/>
        <end position="370"/>
    </location>
</feature>
<feature type="region of interest" description="Disordered" evidence="1">
    <location>
        <begin position="423"/>
        <end position="554"/>
    </location>
</feature>
<feature type="compositionally biased region" description="Low complexity" evidence="1">
    <location>
        <begin position="246"/>
        <end position="293"/>
    </location>
</feature>
<evidence type="ECO:0000313" key="4">
    <source>
        <dbReference type="EMBL" id="KAF7304270.1"/>
    </source>
</evidence>
<dbReference type="InterPro" id="IPR021986">
    <property type="entry name" value="Spherulin4"/>
</dbReference>
<dbReference type="AlphaFoldDB" id="A0A8H6SUQ5"/>